<keyword evidence="2" id="KW-0812">Transmembrane</keyword>
<dbReference type="HOGENOM" id="CLU_181095_0_0_1"/>
<dbReference type="FunCoup" id="B9I4F2">
    <property type="interactions" value="714"/>
</dbReference>
<reference evidence="3 4" key="1">
    <citation type="journal article" date="2006" name="Science">
        <title>The genome of black cottonwood, Populus trichocarpa (Torr. &amp; Gray).</title>
        <authorList>
            <person name="Tuskan G.A."/>
            <person name="Difazio S."/>
            <person name="Jansson S."/>
            <person name="Bohlmann J."/>
            <person name="Grigoriev I."/>
            <person name="Hellsten U."/>
            <person name="Putnam N."/>
            <person name="Ralph S."/>
            <person name="Rombauts S."/>
            <person name="Salamov A."/>
            <person name="Schein J."/>
            <person name="Sterck L."/>
            <person name="Aerts A."/>
            <person name="Bhalerao R.R."/>
            <person name="Bhalerao R.P."/>
            <person name="Blaudez D."/>
            <person name="Boerjan W."/>
            <person name="Brun A."/>
            <person name="Brunner A."/>
            <person name="Busov V."/>
            <person name="Campbell M."/>
            <person name="Carlson J."/>
            <person name="Chalot M."/>
            <person name="Chapman J."/>
            <person name="Chen G.L."/>
            <person name="Cooper D."/>
            <person name="Coutinho P.M."/>
            <person name="Couturier J."/>
            <person name="Covert S."/>
            <person name="Cronk Q."/>
            <person name="Cunningham R."/>
            <person name="Davis J."/>
            <person name="Degroeve S."/>
            <person name="Dejardin A."/>
            <person name="Depamphilis C."/>
            <person name="Detter J."/>
            <person name="Dirks B."/>
            <person name="Dubchak I."/>
            <person name="Duplessis S."/>
            <person name="Ehlting J."/>
            <person name="Ellis B."/>
            <person name="Gendler K."/>
            <person name="Goodstein D."/>
            <person name="Gribskov M."/>
            <person name="Grimwood J."/>
            <person name="Groover A."/>
            <person name="Gunter L."/>
            <person name="Hamberger B."/>
            <person name="Heinze B."/>
            <person name="Helariutta Y."/>
            <person name="Henrissat B."/>
            <person name="Holligan D."/>
            <person name="Holt R."/>
            <person name="Huang W."/>
            <person name="Islam-Faridi N."/>
            <person name="Jones S."/>
            <person name="Jones-Rhoades M."/>
            <person name="Jorgensen R."/>
            <person name="Joshi C."/>
            <person name="Kangasjarvi J."/>
            <person name="Karlsson J."/>
            <person name="Kelleher C."/>
            <person name="Kirkpatrick R."/>
            <person name="Kirst M."/>
            <person name="Kohler A."/>
            <person name="Kalluri U."/>
            <person name="Larimer F."/>
            <person name="Leebens-Mack J."/>
            <person name="Leple J.C."/>
            <person name="Locascio P."/>
            <person name="Lou Y."/>
            <person name="Lucas S."/>
            <person name="Martin F."/>
            <person name="Montanini B."/>
            <person name="Napoli C."/>
            <person name="Nelson D.R."/>
            <person name="Nelson C."/>
            <person name="Nieminen K."/>
            <person name="Nilsson O."/>
            <person name="Pereda V."/>
            <person name="Peter G."/>
            <person name="Philippe R."/>
            <person name="Pilate G."/>
            <person name="Poliakov A."/>
            <person name="Razumovskaya J."/>
            <person name="Richardson P."/>
            <person name="Rinaldi C."/>
            <person name="Ritland K."/>
            <person name="Rouze P."/>
            <person name="Ryaboy D."/>
            <person name="Schmutz J."/>
            <person name="Schrader J."/>
            <person name="Segerman B."/>
            <person name="Shin H."/>
            <person name="Siddiqui A."/>
            <person name="Sterky F."/>
            <person name="Terry A."/>
            <person name="Tsai C.J."/>
            <person name="Uberbacher E."/>
            <person name="Unneberg P."/>
            <person name="Vahala J."/>
            <person name="Wall K."/>
            <person name="Wessler S."/>
            <person name="Yang G."/>
            <person name="Yin T."/>
            <person name="Douglas C."/>
            <person name="Marra M."/>
            <person name="Sandberg G."/>
            <person name="Van de Peer Y."/>
            <person name="Rokhsar D."/>
        </authorList>
    </citation>
    <scope>NUCLEOTIDE SEQUENCE [LARGE SCALE GENOMIC DNA]</scope>
    <source>
        <strain evidence="4">cv. Nisqually</strain>
    </source>
</reference>
<feature type="compositionally biased region" description="Low complexity" evidence="1">
    <location>
        <begin position="38"/>
        <end position="47"/>
    </location>
</feature>
<dbReference type="Proteomes" id="UP000006729">
    <property type="component" value="Chromosome 12"/>
</dbReference>
<dbReference type="EMBL" id="CM009301">
    <property type="protein sequence ID" value="PNT10937.1"/>
    <property type="molecule type" value="Genomic_DNA"/>
</dbReference>
<keyword evidence="2" id="KW-1133">Transmembrane helix</keyword>
<gene>
    <name evidence="3" type="ORF">POPTR_012G134200</name>
</gene>
<accession>B9I4F2</accession>
<evidence type="ECO:0000313" key="4">
    <source>
        <dbReference type="Proteomes" id="UP000006729"/>
    </source>
</evidence>
<evidence type="ECO:0000256" key="1">
    <source>
        <dbReference type="SAM" id="MobiDB-lite"/>
    </source>
</evidence>
<dbReference type="Gramene" id="Potri.012G134200.1.v4.1">
    <property type="protein sequence ID" value="Potri.012G134200.1.v4.1"/>
    <property type="gene ID" value="Potri.012G134200.v4.1"/>
</dbReference>
<organism evidence="3 4">
    <name type="scientific">Populus trichocarpa</name>
    <name type="common">Western balsam poplar</name>
    <name type="synonym">Populus balsamifera subsp. trichocarpa</name>
    <dbReference type="NCBI Taxonomy" id="3694"/>
    <lineage>
        <taxon>Eukaryota</taxon>
        <taxon>Viridiplantae</taxon>
        <taxon>Streptophyta</taxon>
        <taxon>Embryophyta</taxon>
        <taxon>Tracheophyta</taxon>
        <taxon>Spermatophyta</taxon>
        <taxon>Magnoliopsida</taxon>
        <taxon>eudicotyledons</taxon>
        <taxon>Gunneridae</taxon>
        <taxon>Pentapetalae</taxon>
        <taxon>rosids</taxon>
        <taxon>fabids</taxon>
        <taxon>Malpighiales</taxon>
        <taxon>Salicaceae</taxon>
        <taxon>Saliceae</taxon>
        <taxon>Populus</taxon>
    </lineage>
</organism>
<protein>
    <submittedName>
        <fullName evidence="3">Uncharacterized protein</fullName>
    </submittedName>
</protein>
<dbReference type="InParanoid" id="B9I4F2"/>
<proteinExistence type="predicted"/>
<feature type="transmembrane region" description="Helical" evidence="2">
    <location>
        <begin position="12"/>
        <end position="30"/>
    </location>
</feature>
<dbReference type="OMA" id="NTEEHHH"/>
<sequence>MTRETSPGLKILWAWTIGTAAILVTSVVRTRLKDMEQMMNAEQQQQQEQEKQHQSTLSDAALLDSDEGIIREVRS</sequence>
<feature type="region of interest" description="Disordered" evidence="1">
    <location>
        <begin position="38"/>
        <end position="75"/>
    </location>
</feature>
<keyword evidence="2" id="KW-0472">Membrane</keyword>
<evidence type="ECO:0000313" key="3">
    <source>
        <dbReference type="EMBL" id="PNT10937.1"/>
    </source>
</evidence>
<name>B9I4F2_POPTR</name>
<dbReference type="AlphaFoldDB" id="B9I4F2"/>
<evidence type="ECO:0000256" key="2">
    <source>
        <dbReference type="SAM" id="Phobius"/>
    </source>
</evidence>
<keyword evidence="4" id="KW-1185">Reference proteome</keyword>
<dbReference type="eggNOG" id="ENOG502SCFX">
    <property type="taxonomic scope" value="Eukaryota"/>
</dbReference>